<comment type="caution">
    <text evidence="2">The sequence shown here is derived from an EMBL/GenBank/DDBJ whole genome shotgun (WGS) entry which is preliminary data.</text>
</comment>
<evidence type="ECO:0000256" key="1">
    <source>
        <dbReference type="SAM" id="MobiDB-lite"/>
    </source>
</evidence>
<evidence type="ECO:0000313" key="2">
    <source>
        <dbReference type="EMBL" id="CCD11655.1"/>
    </source>
</evidence>
<organism evidence="2 3">
    <name type="scientific">Trypanosoma congolense (strain IL3000)</name>
    <dbReference type="NCBI Taxonomy" id="1068625"/>
    <lineage>
        <taxon>Eukaryota</taxon>
        <taxon>Discoba</taxon>
        <taxon>Euglenozoa</taxon>
        <taxon>Kinetoplastea</taxon>
        <taxon>Metakinetoplastina</taxon>
        <taxon>Trypanosomatida</taxon>
        <taxon>Trypanosomatidae</taxon>
        <taxon>Trypanosoma</taxon>
        <taxon>Nannomonas</taxon>
    </lineage>
</organism>
<dbReference type="InterPro" id="IPR039963">
    <property type="entry name" value="Unchar_22kDa"/>
</dbReference>
<feature type="region of interest" description="Disordered" evidence="1">
    <location>
        <begin position="1"/>
        <end position="35"/>
    </location>
</feature>
<gene>
    <name evidence="2" type="ORF">TCIL3000_0_26200</name>
</gene>
<accession>F9W3E4</accession>
<dbReference type="EMBL" id="CAEQ01000398">
    <property type="protein sequence ID" value="CCD11655.1"/>
    <property type="molecule type" value="Genomic_DNA"/>
</dbReference>
<feature type="compositionally biased region" description="Basic and acidic residues" evidence="1">
    <location>
        <begin position="1"/>
        <end position="34"/>
    </location>
</feature>
<keyword evidence="3" id="KW-1185">Reference proteome</keyword>
<reference evidence="2 3" key="2">
    <citation type="journal article" date="2012" name="Proc. Natl. Acad. Sci. U.S.A.">
        <title>Antigenic diversity is generated by distinct evolutionary mechanisms in African trypanosome species.</title>
        <authorList>
            <person name="Jackson A.P."/>
            <person name="Berry A."/>
            <person name="Aslett M."/>
            <person name="Allison H.C."/>
            <person name="Burton P."/>
            <person name="Vavrova-Anderson J."/>
            <person name="Brown R."/>
            <person name="Browne H."/>
            <person name="Corton N."/>
            <person name="Hauser H."/>
            <person name="Gamble J."/>
            <person name="Gilderthorp R."/>
            <person name="Marcello L."/>
            <person name="McQuillan J."/>
            <person name="Otto T.D."/>
            <person name="Quail M.A."/>
            <person name="Sanders M.J."/>
            <person name="van Tonder A."/>
            <person name="Ginger M.L."/>
            <person name="Field M.C."/>
            <person name="Barry J.D."/>
            <person name="Hertz-Fowler C."/>
            <person name="Berriman M."/>
        </authorList>
    </citation>
    <scope>NUCLEOTIDE SEQUENCE [LARGE SCALE GENOMIC DNA]</scope>
    <source>
        <strain evidence="2 3">IL3000</strain>
    </source>
</reference>
<protein>
    <submittedName>
        <fullName evidence="2">WGS project CAEQ00000000 data, annotated contig 1042</fullName>
    </submittedName>
</protein>
<proteinExistence type="predicted"/>
<sequence length="194" mass="22529">MEAMGEGRKPRVMSEEELQRSVERLSKQHVREVPLKPLHKHAPLSQEALERSIKHLYNDSMEHKQRRLHEIEQAANAEINKYHGSKPKVDSFAIEAMVGRLYTETILRKNENLRLLFQRSTSASRKRVKKLGKTEQGEFVTRLYNEGMEHNRQKHVALFEEHVLAREPKAVLRRPTDLQVACDKLTSGKSVCDD</sequence>
<name>F9W3E4_TRYCI</name>
<dbReference type="PANTHER" id="PTHR38828:SF1">
    <property type="match status" value="1"/>
</dbReference>
<dbReference type="PANTHER" id="PTHR38828">
    <property type="match status" value="1"/>
</dbReference>
<dbReference type="VEuPathDB" id="TriTrypDB:TcIL3000_0_26200"/>
<dbReference type="OMA" id="HETSHYE"/>
<reference evidence="3" key="1">
    <citation type="submission" date="2011-07" db="EMBL/GenBank/DDBJ databases">
        <title>Divergent evolution of antigenic variation in African trypanosomes.</title>
        <authorList>
            <person name="Jackson A.P."/>
            <person name="Berry A."/>
            <person name="Allison H.C."/>
            <person name="Burton P."/>
            <person name="Anderson J."/>
            <person name="Aslett M."/>
            <person name="Brown R."/>
            <person name="Corton N."/>
            <person name="Harris D."/>
            <person name="Hauser H."/>
            <person name="Gamble J."/>
            <person name="Gilderthorp R."/>
            <person name="McQuillan J."/>
            <person name="Quail M.A."/>
            <person name="Sanders M."/>
            <person name="Van Tonder A."/>
            <person name="Ginger M.L."/>
            <person name="Donelson J.E."/>
            <person name="Field M.C."/>
            <person name="Barry J.D."/>
            <person name="Berriman M."/>
            <person name="Hertz-Fowler C."/>
        </authorList>
    </citation>
    <scope>NUCLEOTIDE SEQUENCE [LARGE SCALE GENOMIC DNA]</scope>
    <source>
        <strain evidence="3">IL3000</strain>
    </source>
</reference>
<evidence type="ECO:0000313" key="3">
    <source>
        <dbReference type="Proteomes" id="UP000000702"/>
    </source>
</evidence>
<dbReference type="AlphaFoldDB" id="F9W3E4"/>
<dbReference type="Proteomes" id="UP000000702">
    <property type="component" value="Unassembled WGS sequence"/>
</dbReference>